<gene>
    <name evidence="1" type="ORF">FJR39_19475</name>
</gene>
<proteinExistence type="predicted"/>
<keyword evidence="2" id="KW-1185">Reference proteome</keyword>
<reference evidence="2" key="1">
    <citation type="journal article" date="2020" name="Toxins">
        <title>Phylogenomic Analysis of Secondary Metabolism in the Toxic Cyanobacterial Genera Anabaena, Dolichospermum and Aphanizomenon.</title>
        <authorList>
            <person name="Oesterholm J."/>
            <person name="Popin R.V."/>
            <person name="Fewer D.P."/>
            <person name="Sivonen K."/>
        </authorList>
    </citation>
    <scope>NUCLEOTIDE SEQUENCE [LARGE SCALE GENOMIC DNA]</scope>
    <source>
        <strain evidence="2">UHCC 0037</strain>
    </source>
</reference>
<dbReference type="Proteomes" id="UP001517388">
    <property type="component" value="Unassembled WGS sequence"/>
</dbReference>
<evidence type="ECO:0000313" key="1">
    <source>
        <dbReference type="EMBL" id="MTJ45200.1"/>
    </source>
</evidence>
<sequence>MKVKLRNNANSSRTGVNRSSKYIVVYHKKGETLGMNKIFNPIMKDMKDNSIVKAFLDFIARNRKANLATADQVTTQEAAKILNVSHPYVIQLLDSDEIPCHKVENRRRIFYQDLIEYKNIIDAKRRETLAELANQAQELNMGY</sequence>
<organism evidence="1 2">
    <name type="scientific">Dolichospermum flos-aquae UHCC 0037</name>
    <dbReference type="NCBI Taxonomy" id="2590026"/>
    <lineage>
        <taxon>Bacteria</taxon>
        <taxon>Bacillati</taxon>
        <taxon>Cyanobacteriota</taxon>
        <taxon>Cyanophyceae</taxon>
        <taxon>Nostocales</taxon>
        <taxon>Aphanizomenonaceae</taxon>
        <taxon>Dolichospermum</taxon>
    </lineage>
</organism>
<protein>
    <submittedName>
        <fullName evidence="1">Helix-turn-helix domain-containing protein</fullName>
    </submittedName>
</protein>
<name>A0ACC7S9L6_DOLFA</name>
<comment type="caution">
    <text evidence="1">The sequence shown here is derived from an EMBL/GenBank/DDBJ whole genome shotgun (WGS) entry which is preliminary data.</text>
</comment>
<dbReference type="EMBL" id="VILF01000005">
    <property type="protein sequence ID" value="MTJ45200.1"/>
    <property type="molecule type" value="Genomic_DNA"/>
</dbReference>
<accession>A0ACC7S9L6</accession>
<evidence type="ECO:0000313" key="2">
    <source>
        <dbReference type="Proteomes" id="UP001517388"/>
    </source>
</evidence>